<dbReference type="GO" id="GO:0004825">
    <property type="term" value="F:methionine-tRNA ligase activity"/>
    <property type="evidence" value="ECO:0007669"/>
    <property type="project" value="UniProtKB-UniRule"/>
</dbReference>
<comment type="subunit">
    <text evidence="7">Monomer.</text>
</comment>
<gene>
    <name evidence="7" type="primary">metG</name>
    <name evidence="11" type="ORF">ERJ68_04800</name>
</gene>
<feature type="binding site" evidence="7">
    <location>
        <position position="125"/>
    </location>
    <ligand>
        <name>Zn(2+)</name>
        <dbReference type="ChEBI" id="CHEBI:29105"/>
    </ligand>
</feature>
<comment type="caution">
    <text evidence="11">The sequence shown here is derived from an EMBL/GenBank/DDBJ whole genome shotgun (WGS) entry which is preliminary data.</text>
</comment>
<dbReference type="Proteomes" id="UP000315454">
    <property type="component" value="Unassembled WGS sequence"/>
</dbReference>
<feature type="binding site" evidence="7">
    <location>
        <position position="157"/>
    </location>
    <ligand>
        <name>Zn(2+)</name>
        <dbReference type="ChEBI" id="CHEBI:29105"/>
    </ligand>
</feature>
<evidence type="ECO:0000256" key="6">
    <source>
        <dbReference type="ARBA" id="ARBA00023146"/>
    </source>
</evidence>
<proteinExistence type="inferred from homology"/>
<keyword evidence="4 7" id="KW-0067">ATP-binding</keyword>
<keyword evidence="7" id="KW-0963">Cytoplasm</keyword>
<evidence type="ECO:0000259" key="10">
    <source>
        <dbReference type="Pfam" id="PF19303"/>
    </source>
</evidence>
<dbReference type="HAMAP" id="MF_01228">
    <property type="entry name" value="Met_tRNA_synth_type2"/>
    <property type="match status" value="1"/>
</dbReference>
<feature type="short sequence motif" description="'KMSKS' region" evidence="7">
    <location>
        <begin position="308"/>
        <end position="312"/>
    </location>
</feature>
<dbReference type="SUPFAM" id="SSF52374">
    <property type="entry name" value="Nucleotidylyl transferase"/>
    <property type="match status" value="1"/>
</dbReference>
<feature type="domain" description="Methionyl-tRNA synthetase anticodon-binding" evidence="10">
    <location>
        <begin position="402"/>
        <end position="527"/>
    </location>
</feature>
<dbReference type="Pfam" id="PF09334">
    <property type="entry name" value="tRNA-synt_1g"/>
    <property type="match status" value="1"/>
</dbReference>
<evidence type="ECO:0000256" key="2">
    <source>
        <dbReference type="ARBA" id="ARBA00022598"/>
    </source>
</evidence>
<name>A0A524RTK2_9CHRO</name>
<reference evidence="11 12" key="1">
    <citation type="journal article" date="2019" name="mSystems">
        <title>Life at home and on the roam: Genomic adaptions reflect the dual lifestyle of an intracellular, facultative symbiont.</title>
        <authorList>
            <person name="Burgsdorf I."/>
        </authorList>
    </citation>
    <scope>NUCLEOTIDE SEQUENCE [LARGE SCALE GENOMIC DNA]</scope>
    <source>
        <strain evidence="11">277cI</strain>
    </source>
</reference>
<comment type="subcellular location">
    <subcellularLocation>
        <location evidence="7">Cytoplasm</location>
    </subcellularLocation>
</comment>
<dbReference type="Gene3D" id="3.40.50.620">
    <property type="entry name" value="HUPs"/>
    <property type="match status" value="1"/>
</dbReference>
<comment type="function">
    <text evidence="1 7">Is required not only for elongation of protein synthesis but also for the initiation of all mRNA translation through initiator tRNA(fMet) aminoacylation.</text>
</comment>
<feature type="binding site" evidence="7">
    <location>
        <position position="128"/>
    </location>
    <ligand>
        <name>Zn(2+)</name>
        <dbReference type="ChEBI" id="CHEBI:29105"/>
    </ligand>
</feature>
<dbReference type="GO" id="GO:0006431">
    <property type="term" value="P:methionyl-tRNA aminoacylation"/>
    <property type="evidence" value="ECO:0007669"/>
    <property type="project" value="UniProtKB-UniRule"/>
</dbReference>
<accession>A0A524RTK2</accession>
<feature type="short sequence motif" description="'HIGH' region" evidence="7">
    <location>
        <begin position="10"/>
        <end position="20"/>
    </location>
</feature>
<dbReference type="InterPro" id="IPR009080">
    <property type="entry name" value="tRNAsynth_Ia_anticodon-bd"/>
</dbReference>
<keyword evidence="3 7" id="KW-0547">Nucleotide-binding</keyword>
<dbReference type="Gene3D" id="2.170.220.10">
    <property type="match status" value="1"/>
</dbReference>
<evidence type="ECO:0000259" key="9">
    <source>
        <dbReference type="Pfam" id="PF09334"/>
    </source>
</evidence>
<protein>
    <recommendedName>
        <fullName evidence="7">Methionine--tRNA ligase</fullName>
        <ecNumber evidence="7">6.1.1.10</ecNumber>
    </recommendedName>
    <alternativeName>
        <fullName evidence="7">Methionyl-tRNA synthetase</fullName>
        <shortName evidence="7">MetRS</shortName>
    </alternativeName>
</protein>
<evidence type="ECO:0000256" key="4">
    <source>
        <dbReference type="ARBA" id="ARBA00022840"/>
    </source>
</evidence>
<dbReference type="CDD" id="cd00814">
    <property type="entry name" value="MetRS_core"/>
    <property type="match status" value="1"/>
</dbReference>
<dbReference type="InterPro" id="IPR023457">
    <property type="entry name" value="Met-tRNA_synth_2"/>
</dbReference>
<dbReference type="NCBIfam" id="TIGR00398">
    <property type="entry name" value="metG"/>
    <property type="match status" value="1"/>
</dbReference>
<dbReference type="GO" id="GO:0005737">
    <property type="term" value="C:cytoplasm"/>
    <property type="evidence" value="ECO:0007669"/>
    <property type="project" value="UniProtKB-SubCell"/>
</dbReference>
<dbReference type="Pfam" id="PF19303">
    <property type="entry name" value="Anticodon_3"/>
    <property type="match status" value="1"/>
</dbReference>
<dbReference type="Gene3D" id="1.10.730.10">
    <property type="entry name" value="Isoleucyl-tRNA Synthetase, Domain 1"/>
    <property type="match status" value="1"/>
</dbReference>
<keyword evidence="2 7" id="KW-0436">Ligase</keyword>
<organism evidence="11 12">
    <name type="scientific">Aphanocapsa feldmannii 277cI</name>
    <dbReference type="NCBI Taxonomy" id="2507554"/>
    <lineage>
        <taxon>Bacteria</taxon>
        <taxon>Bacillati</taxon>
        <taxon>Cyanobacteriota</taxon>
        <taxon>Cyanophyceae</taxon>
        <taxon>Oscillatoriophycideae</taxon>
        <taxon>Chroococcales</taxon>
        <taxon>Microcystaceae</taxon>
        <taxon>Aphanocapsa</taxon>
    </lineage>
</organism>
<evidence type="ECO:0000256" key="8">
    <source>
        <dbReference type="RuleBase" id="RU363039"/>
    </source>
</evidence>
<evidence type="ECO:0000256" key="3">
    <source>
        <dbReference type="ARBA" id="ARBA00022741"/>
    </source>
</evidence>
<evidence type="ECO:0000256" key="5">
    <source>
        <dbReference type="ARBA" id="ARBA00022917"/>
    </source>
</evidence>
<dbReference type="GO" id="GO:0005524">
    <property type="term" value="F:ATP binding"/>
    <property type="evidence" value="ECO:0007669"/>
    <property type="project" value="UniProtKB-UniRule"/>
</dbReference>
<keyword evidence="6 7" id="KW-0030">Aminoacyl-tRNA synthetase</keyword>
<dbReference type="PANTHER" id="PTHR43326:SF1">
    <property type="entry name" value="METHIONINE--TRNA LIGASE, MITOCHONDRIAL"/>
    <property type="match status" value="1"/>
</dbReference>
<dbReference type="InterPro" id="IPR041872">
    <property type="entry name" value="Anticodon_Met"/>
</dbReference>
<dbReference type="EC" id="6.1.1.10" evidence="7"/>
<comment type="similarity">
    <text evidence="8">Belongs to the class-I aminoacyl-tRNA synthetase family.</text>
</comment>
<dbReference type="SUPFAM" id="SSF47323">
    <property type="entry name" value="Anticodon-binding domain of a subclass of class I aminoacyl-tRNA synthetases"/>
    <property type="match status" value="1"/>
</dbReference>
<dbReference type="PANTHER" id="PTHR43326">
    <property type="entry name" value="METHIONYL-TRNA SYNTHETASE"/>
    <property type="match status" value="1"/>
</dbReference>
<comment type="caution">
    <text evidence="7">Lacks conserved residue(s) required for the propagation of feature annotation.</text>
</comment>
<evidence type="ECO:0000256" key="1">
    <source>
        <dbReference type="ARBA" id="ARBA00003314"/>
    </source>
</evidence>
<dbReference type="InterPro" id="IPR014729">
    <property type="entry name" value="Rossmann-like_a/b/a_fold"/>
</dbReference>
<dbReference type="InterPro" id="IPR014758">
    <property type="entry name" value="Met-tRNA_synth"/>
</dbReference>
<evidence type="ECO:0000313" key="12">
    <source>
        <dbReference type="Proteomes" id="UP000315454"/>
    </source>
</evidence>
<sequence>MPYALTTPLYYVNDKPHIGSAYTTMAVDALARWKRLQGEQVVFITGCDEHGQKIHRSALAAAVEPQAYVDAVATSFSRLWQRAGVSHDRFIRTTDPRHRAIVQAFYQRVRDNGFIHSGRQQGWYCVACEEYKDIDAAVAADSASDGGRAAPPSCSIHQRQLEWRDEENLFFRLSLFQERIAALVHRPGFIAPQSRQREIQNFVAGGLRDFSISRVDLPWGIDVPDQPGHTFYVWFDALLGYVTALLDPAEPANLTRAIAAGWPAQLHVIGKDILRFHAVYWPAMLMAADLPVPAKVFGHGFLTREGQKMGKTLGNTLDPAALFERVGVEPVRWYLLRDISFGDDGDFQQQRFLDLVNNDLANTIGNLLNRSISMTRRWFDNALPADPGCAADPSHPLAIAAAKATAEATAAYEAQDLKRAAETALALATAANAYLNAQAPWTAIKHGELRQQVQADLYAVLDCCRIVGLLLNPLVPNFADRLLAQLGVAPLESERSAKAGSWLEQSRWGGLVAGAPLPEPELLLARIELDGPL</sequence>
<dbReference type="InterPro" id="IPR033911">
    <property type="entry name" value="MetRS_core"/>
</dbReference>
<evidence type="ECO:0000256" key="7">
    <source>
        <dbReference type="HAMAP-Rule" id="MF_01228"/>
    </source>
</evidence>
<feature type="domain" description="Methionyl/Leucyl tRNA synthetase" evidence="9">
    <location>
        <begin position="4"/>
        <end position="371"/>
    </location>
</feature>
<dbReference type="PRINTS" id="PR01041">
    <property type="entry name" value="TRNASYNTHMET"/>
</dbReference>
<dbReference type="AlphaFoldDB" id="A0A524RTK2"/>
<comment type="catalytic activity">
    <reaction evidence="7">
        <text>tRNA(Met) + L-methionine + ATP = L-methionyl-tRNA(Met) + AMP + diphosphate</text>
        <dbReference type="Rhea" id="RHEA:13481"/>
        <dbReference type="Rhea" id="RHEA-COMP:9667"/>
        <dbReference type="Rhea" id="RHEA-COMP:9698"/>
        <dbReference type="ChEBI" id="CHEBI:30616"/>
        <dbReference type="ChEBI" id="CHEBI:33019"/>
        <dbReference type="ChEBI" id="CHEBI:57844"/>
        <dbReference type="ChEBI" id="CHEBI:78442"/>
        <dbReference type="ChEBI" id="CHEBI:78530"/>
        <dbReference type="ChEBI" id="CHEBI:456215"/>
        <dbReference type="EC" id="6.1.1.10"/>
    </reaction>
</comment>
<keyword evidence="5 7" id="KW-0648">Protein biosynthesis</keyword>
<dbReference type="EMBL" id="SRMN01000062">
    <property type="protein sequence ID" value="TGH22266.1"/>
    <property type="molecule type" value="Genomic_DNA"/>
</dbReference>
<evidence type="ECO:0000313" key="11">
    <source>
        <dbReference type="EMBL" id="TGH22266.1"/>
    </source>
</evidence>
<dbReference type="InterPro" id="IPR015413">
    <property type="entry name" value="Methionyl/Leucyl_tRNA_Synth"/>
</dbReference>